<reference evidence="3" key="1">
    <citation type="journal article" date="2019" name="Int. J. Syst. Evol. Microbiol.">
        <title>The Global Catalogue of Microorganisms (GCM) 10K type strain sequencing project: providing services to taxonomists for standard genome sequencing and annotation.</title>
        <authorList>
            <consortium name="The Broad Institute Genomics Platform"/>
            <consortium name="The Broad Institute Genome Sequencing Center for Infectious Disease"/>
            <person name="Wu L."/>
            <person name="Ma J."/>
        </authorList>
    </citation>
    <scope>NUCLEOTIDE SEQUENCE [LARGE SCALE GENOMIC DNA]</scope>
    <source>
        <strain evidence="3">NBRC 108755</strain>
    </source>
</reference>
<feature type="region of interest" description="Disordered" evidence="1">
    <location>
        <begin position="205"/>
        <end position="240"/>
    </location>
</feature>
<dbReference type="EMBL" id="BSVA01000001">
    <property type="protein sequence ID" value="GMA92525.1"/>
    <property type="molecule type" value="Genomic_DNA"/>
</dbReference>
<evidence type="ECO:0000256" key="1">
    <source>
        <dbReference type="SAM" id="MobiDB-lite"/>
    </source>
</evidence>
<protein>
    <submittedName>
        <fullName evidence="2">Uncharacterized protein</fullName>
    </submittedName>
</protein>
<proteinExistence type="predicted"/>
<feature type="region of interest" description="Disordered" evidence="1">
    <location>
        <begin position="1"/>
        <end position="31"/>
    </location>
</feature>
<gene>
    <name evidence="2" type="ORF">GCM10025869_30540</name>
</gene>
<accession>A0ABQ6JZ09</accession>
<sequence length="240" mass="26492">MQGCEGRKVARALAPPRFGTPPQRAQTRAGRIEQDAVETLPGIREPACVADDDLGGIRPREGCERCAHQPRSGGDDLVRDEARAALCGLRGEHGGLPTRARTQIEPPLPRHHGACTREGECGQLGALVLHTHDPLRDLGMRGRIAARRPKGDRREPSGEEAAGLLERRRIRAPGKRRERHARCDVVGREQVAQLRLRALLRERRSECGHDPLRMGELDGEPRVARQPLERPHPPDLGLLA</sequence>
<evidence type="ECO:0000313" key="3">
    <source>
        <dbReference type="Proteomes" id="UP001157069"/>
    </source>
</evidence>
<feature type="compositionally biased region" description="Basic and acidic residues" evidence="1">
    <location>
        <begin position="205"/>
        <end position="233"/>
    </location>
</feature>
<name>A0ABQ6JZ09_9MICO</name>
<comment type="caution">
    <text evidence="2">The sequence shown here is derived from an EMBL/GenBank/DDBJ whole genome shotgun (WGS) entry which is preliminary data.</text>
</comment>
<evidence type="ECO:0000313" key="2">
    <source>
        <dbReference type="EMBL" id="GMA92525.1"/>
    </source>
</evidence>
<organism evidence="2 3">
    <name type="scientific">Homoserinibacter gongjuensis</name>
    <dbReference type="NCBI Taxonomy" id="1162968"/>
    <lineage>
        <taxon>Bacteria</taxon>
        <taxon>Bacillati</taxon>
        <taxon>Actinomycetota</taxon>
        <taxon>Actinomycetes</taxon>
        <taxon>Micrococcales</taxon>
        <taxon>Microbacteriaceae</taxon>
        <taxon>Homoserinibacter</taxon>
    </lineage>
</organism>
<keyword evidence="3" id="KW-1185">Reference proteome</keyword>
<dbReference type="Proteomes" id="UP001157069">
    <property type="component" value="Unassembled WGS sequence"/>
</dbReference>